<reference evidence="1" key="2">
    <citation type="submission" date="2024-10" db="UniProtKB">
        <authorList>
            <consortium name="EnsemblProtists"/>
        </authorList>
    </citation>
    <scope>IDENTIFICATION</scope>
</reference>
<evidence type="ECO:0000313" key="1">
    <source>
        <dbReference type="EnsemblProtists" id="EOD32302"/>
    </source>
</evidence>
<accession>A0A0D3K967</accession>
<dbReference type="PaxDb" id="2903-EOD32302"/>
<evidence type="ECO:0000313" key="2">
    <source>
        <dbReference type="Proteomes" id="UP000013827"/>
    </source>
</evidence>
<proteinExistence type="predicted"/>
<protein>
    <submittedName>
        <fullName evidence="1">Uncharacterized protein</fullName>
    </submittedName>
</protein>
<reference evidence="2" key="1">
    <citation type="journal article" date="2013" name="Nature">
        <title>Pan genome of the phytoplankton Emiliania underpins its global distribution.</title>
        <authorList>
            <person name="Read B.A."/>
            <person name="Kegel J."/>
            <person name="Klute M.J."/>
            <person name="Kuo A."/>
            <person name="Lefebvre S.C."/>
            <person name="Maumus F."/>
            <person name="Mayer C."/>
            <person name="Miller J."/>
            <person name="Monier A."/>
            <person name="Salamov A."/>
            <person name="Young J."/>
            <person name="Aguilar M."/>
            <person name="Claverie J.M."/>
            <person name="Frickenhaus S."/>
            <person name="Gonzalez K."/>
            <person name="Herman E.K."/>
            <person name="Lin Y.C."/>
            <person name="Napier J."/>
            <person name="Ogata H."/>
            <person name="Sarno A.F."/>
            <person name="Shmutz J."/>
            <person name="Schroeder D."/>
            <person name="de Vargas C."/>
            <person name="Verret F."/>
            <person name="von Dassow P."/>
            <person name="Valentin K."/>
            <person name="Van de Peer Y."/>
            <person name="Wheeler G."/>
            <person name="Dacks J.B."/>
            <person name="Delwiche C.F."/>
            <person name="Dyhrman S.T."/>
            <person name="Glockner G."/>
            <person name="John U."/>
            <person name="Richards T."/>
            <person name="Worden A.Z."/>
            <person name="Zhang X."/>
            <person name="Grigoriev I.V."/>
            <person name="Allen A.E."/>
            <person name="Bidle K."/>
            <person name="Borodovsky M."/>
            <person name="Bowler C."/>
            <person name="Brownlee C."/>
            <person name="Cock J.M."/>
            <person name="Elias M."/>
            <person name="Gladyshev V.N."/>
            <person name="Groth M."/>
            <person name="Guda C."/>
            <person name="Hadaegh A."/>
            <person name="Iglesias-Rodriguez M.D."/>
            <person name="Jenkins J."/>
            <person name="Jones B.M."/>
            <person name="Lawson T."/>
            <person name="Leese F."/>
            <person name="Lindquist E."/>
            <person name="Lobanov A."/>
            <person name="Lomsadze A."/>
            <person name="Malik S.B."/>
            <person name="Marsh M.E."/>
            <person name="Mackinder L."/>
            <person name="Mock T."/>
            <person name="Mueller-Roeber B."/>
            <person name="Pagarete A."/>
            <person name="Parker M."/>
            <person name="Probert I."/>
            <person name="Quesneville H."/>
            <person name="Raines C."/>
            <person name="Rensing S.A."/>
            <person name="Riano-Pachon D.M."/>
            <person name="Richier S."/>
            <person name="Rokitta S."/>
            <person name="Shiraiwa Y."/>
            <person name="Soanes D.M."/>
            <person name="van der Giezen M."/>
            <person name="Wahlund T.M."/>
            <person name="Williams B."/>
            <person name="Wilson W."/>
            <person name="Wolfe G."/>
            <person name="Wurch L.L."/>
        </authorList>
    </citation>
    <scope>NUCLEOTIDE SEQUENCE</scope>
</reference>
<dbReference type="Proteomes" id="UP000013827">
    <property type="component" value="Unassembled WGS sequence"/>
</dbReference>
<dbReference type="AlphaFoldDB" id="A0A0D3K967"/>
<organism evidence="1 2">
    <name type="scientific">Emiliania huxleyi (strain CCMP1516)</name>
    <dbReference type="NCBI Taxonomy" id="280463"/>
    <lineage>
        <taxon>Eukaryota</taxon>
        <taxon>Haptista</taxon>
        <taxon>Haptophyta</taxon>
        <taxon>Prymnesiophyceae</taxon>
        <taxon>Isochrysidales</taxon>
        <taxon>Noelaerhabdaceae</taxon>
        <taxon>Emiliania</taxon>
    </lineage>
</organism>
<dbReference type="EnsemblProtists" id="EOD32302">
    <property type="protein sequence ID" value="EOD32302"/>
    <property type="gene ID" value="EMIHUDRAFT_72091"/>
</dbReference>
<keyword evidence="2" id="KW-1185">Reference proteome</keyword>
<sequence>MYCRLLLIKGCYCGLLHAINYTLMTVDYYEAPSTAQLLTNYCDYCCDILQRTTAHYYCRLLIIRCYSAAPICATTTAHYYYCRLLIIRCYWRPVQRSCCTNYCDYCCDILQRTTAHYYCRLLIIRCYCGLLHAINYILMTIDYYESPSTALQLLHQLVRLLLQTAHCYCRLLRISR</sequence>
<name>A0A0D3K967_EMIH1</name>